<name>A0A837INA4_9LACO</name>
<accession>A0A837INA4</accession>
<protein>
    <submittedName>
        <fullName evidence="2">Uncharacterized protein</fullName>
    </submittedName>
</protein>
<reference evidence="2 3" key="1">
    <citation type="journal article" date="2015" name="BMC Microbiol.">
        <title>Lactobacillus ruminis strains cluster according to their mammalian gut source.</title>
        <authorList>
            <person name="O' Donnell M.M."/>
            <person name="Harris H.M."/>
            <person name="Lynch D.B."/>
            <person name="Ross R.P."/>
            <person name="O'Toole P.W."/>
        </authorList>
    </citation>
    <scope>NUCLEOTIDE SEQUENCE [LARGE SCALE GENOMIC DNA]</scope>
    <source>
        <strain evidence="2 3">ATCC 27780</strain>
    </source>
</reference>
<feature type="transmembrane region" description="Helical" evidence="1">
    <location>
        <begin position="15"/>
        <end position="37"/>
    </location>
</feature>
<gene>
    <name evidence="2" type="ORF">LRB_1553</name>
</gene>
<feature type="transmembrane region" description="Helical" evidence="1">
    <location>
        <begin position="91"/>
        <end position="112"/>
    </location>
</feature>
<evidence type="ECO:0000313" key="3">
    <source>
        <dbReference type="Proteomes" id="UP000035618"/>
    </source>
</evidence>
<keyword evidence="1" id="KW-0812">Transmembrane</keyword>
<evidence type="ECO:0000313" key="2">
    <source>
        <dbReference type="EMBL" id="KLA44785.1"/>
    </source>
</evidence>
<evidence type="ECO:0000256" key="1">
    <source>
        <dbReference type="SAM" id="Phobius"/>
    </source>
</evidence>
<dbReference type="EMBL" id="JHAJ01000113">
    <property type="protein sequence ID" value="KLA44785.1"/>
    <property type="molecule type" value="Genomic_DNA"/>
</dbReference>
<dbReference type="AlphaFoldDB" id="A0A837INA4"/>
<proteinExistence type="predicted"/>
<keyword evidence="1" id="KW-0472">Membrane</keyword>
<comment type="caution">
    <text evidence="2">The sequence shown here is derived from an EMBL/GenBank/DDBJ whole genome shotgun (WGS) entry which is preliminary data.</text>
</comment>
<organism evidence="2 3">
    <name type="scientific">Ligilactobacillus ruminis</name>
    <dbReference type="NCBI Taxonomy" id="1623"/>
    <lineage>
        <taxon>Bacteria</taxon>
        <taxon>Bacillati</taxon>
        <taxon>Bacillota</taxon>
        <taxon>Bacilli</taxon>
        <taxon>Lactobacillales</taxon>
        <taxon>Lactobacillaceae</taxon>
        <taxon>Ligilactobacillus</taxon>
    </lineage>
</organism>
<feature type="transmembrane region" description="Helical" evidence="1">
    <location>
        <begin position="118"/>
        <end position="139"/>
    </location>
</feature>
<dbReference type="Proteomes" id="UP000035618">
    <property type="component" value="Unassembled WGS sequence"/>
</dbReference>
<dbReference type="RefSeq" id="WP_235806914.1">
    <property type="nucleotide sequence ID" value="NZ_MRYP01000001.1"/>
</dbReference>
<keyword evidence="1" id="KW-1133">Transmembrane helix</keyword>
<sequence length="141" mass="16338">MSREFRSRMYESKRFIMIGAAIMLVGAICFAYRLYGIVQTDARSRGFKHPKTWGLCSISSNNGSVLLLYLIKRRKYLISELSKRIEKSKKAISAAIIFVETGAILIVVSIILKYESYFLKRYHTFLIIMISKINIYFCLKT</sequence>